<evidence type="ECO:0000313" key="2">
    <source>
        <dbReference type="Proteomes" id="UP000430295"/>
    </source>
</evidence>
<comment type="caution">
    <text evidence="1">The sequence shown here is derived from an EMBL/GenBank/DDBJ whole genome shotgun (WGS) entry which is preliminary data.</text>
</comment>
<organism evidence="1 2">
    <name type="scientific">Streptococcus parasanguinis</name>
    <dbReference type="NCBI Taxonomy" id="1318"/>
    <lineage>
        <taxon>Bacteria</taxon>
        <taxon>Bacillati</taxon>
        <taxon>Bacillota</taxon>
        <taxon>Bacilli</taxon>
        <taxon>Lactobacillales</taxon>
        <taxon>Streptococcaceae</taxon>
        <taxon>Streptococcus</taxon>
    </lineage>
</organism>
<protein>
    <submittedName>
        <fullName evidence="1">Uncharacterized protein</fullName>
    </submittedName>
</protein>
<name>A0A6I3NY51_STRPA</name>
<reference evidence="1 2" key="1">
    <citation type="journal article" date="2019" name="Nat. Med.">
        <title>A library of human gut bacterial isolates paired with longitudinal multiomics data enables mechanistic microbiome research.</title>
        <authorList>
            <person name="Poyet M."/>
            <person name="Groussin M."/>
            <person name="Gibbons S.M."/>
            <person name="Avila-Pacheco J."/>
            <person name="Jiang X."/>
            <person name="Kearney S.M."/>
            <person name="Perrotta A.R."/>
            <person name="Berdy B."/>
            <person name="Zhao S."/>
            <person name="Lieberman T.D."/>
            <person name="Swanson P.K."/>
            <person name="Smith M."/>
            <person name="Roesemann S."/>
            <person name="Alexander J.E."/>
            <person name="Rich S.A."/>
            <person name="Livny J."/>
            <person name="Vlamakis H."/>
            <person name="Clish C."/>
            <person name="Bullock K."/>
            <person name="Deik A."/>
            <person name="Scott J."/>
            <person name="Pierce K.A."/>
            <person name="Xavier R.J."/>
            <person name="Alm E.J."/>
        </authorList>
    </citation>
    <scope>NUCLEOTIDE SEQUENCE [LARGE SCALE GENOMIC DNA]</scope>
    <source>
        <strain evidence="1 2">BIOML-A18</strain>
    </source>
</reference>
<sequence>MVVPNVTLEVEELSGTALYQHAERLERLRQDYTLDGDESYSELEQKYKSILEEIELLVISTGAKSRIWEKETESHIDFITGNVKALMGLLNFFDYRVSIKKQFQKLGPFSNTRYSILEQVVYKTMKSINPKVTYKMISDYVLELIKQDFAKLETEEDSVLYKMAKDKK</sequence>
<proteinExistence type="predicted"/>
<dbReference type="Proteomes" id="UP000430295">
    <property type="component" value="Unassembled WGS sequence"/>
</dbReference>
<evidence type="ECO:0000313" key="1">
    <source>
        <dbReference type="EMBL" id="MTR40156.1"/>
    </source>
</evidence>
<gene>
    <name evidence="1" type="ORF">GMC75_00240</name>
</gene>
<dbReference type="EMBL" id="WMYS01000001">
    <property type="protein sequence ID" value="MTR40156.1"/>
    <property type="molecule type" value="Genomic_DNA"/>
</dbReference>
<dbReference type="RefSeq" id="WP_155198750.1">
    <property type="nucleotide sequence ID" value="NZ_WMYS01000001.1"/>
</dbReference>
<dbReference type="AlphaFoldDB" id="A0A6I3NY51"/>
<accession>A0A6I3NY51</accession>